<dbReference type="PROSITE" id="PS51459">
    <property type="entry name" value="FIDO"/>
    <property type="match status" value="1"/>
</dbReference>
<dbReference type="InterPro" id="IPR040198">
    <property type="entry name" value="Fido_containing"/>
</dbReference>
<evidence type="ECO:0000256" key="2">
    <source>
        <dbReference type="PIRSR" id="PIRSR640198-2"/>
    </source>
</evidence>
<dbReference type="InterPro" id="IPR003812">
    <property type="entry name" value="Fido"/>
</dbReference>
<dbReference type="PANTHER" id="PTHR13504:SF38">
    <property type="entry name" value="FIDO DOMAIN-CONTAINING PROTEIN"/>
    <property type="match status" value="1"/>
</dbReference>
<feature type="binding site" evidence="2">
    <location>
        <begin position="275"/>
        <end position="282"/>
    </location>
    <ligand>
        <name>ATP</name>
        <dbReference type="ChEBI" id="CHEBI:30616"/>
    </ligand>
</feature>
<reference evidence="4" key="1">
    <citation type="submission" date="2020-01" db="EMBL/GenBank/DDBJ databases">
        <authorList>
            <person name="Meier V. D."/>
            <person name="Meier V D."/>
        </authorList>
    </citation>
    <scope>NUCLEOTIDE SEQUENCE</scope>
    <source>
        <strain evidence="4">HLG_WM_MAG_02</strain>
    </source>
</reference>
<gene>
    <name evidence="4" type="ORF">HELGO_WM25617</name>
</gene>
<keyword evidence="2" id="KW-0547">Nucleotide-binding</keyword>
<sequence>MAKEIIEKAPFNFNFSLYDFQKNLHYIQRYKAEDNKGRYLYWDKFRWRVDKNDDPLIAWWATKLSRLSLYKIISYQDKHHKDFMFCTPDTLQAKLHKITQFSAEGLAPVNSVKRNYLIASLVIEEAISSSQLEGASTTRRVAKEMLVSSRTPKTEDEKMILNNYLLMREVKEVKDEELSIDMILEFHKIATKGTIQNGVIPGELRQDNEIVITDGVDGNIVHQPPCHTEVENRLRDVCDFANTNHSGEDGTMFIHPILKGIILHFMIGYEHPFADGNGRTARAIFYWFMLKNKYDYFEYISISKLLKEAPVKYGKSYLYTEIDENDLTYFIYYQVDIILRAIDELLKYLQEKSKEFEEMTTLLEGSMLGEQLNFIQKDIVKKAIKHPGRVFTANELAVDYAISANTARKYLNIMNEEKILKSYKEGRTTAYIAPANLYEILKQ</sequence>
<dbReference type="PANTHER" id="PTHR13504">
    <property type="entry name" value="FIDO DOMAIN-CONTAINING PROTEIN DDB_G0283145"/>
    <property type="match status" value="1"/>
</dbReference>
<evidence type="ECO:0000256" key="1">
    <source>
        <dbReference type="PIRSR" id="PIRSR640198-1"/>
    </source>
</evidence>
<dbReference type="Gene3D" id="1.10.3290.10">
    <property type="entry name" value="Fido-like domain"/>
    <property type="match status" value="1"/>
</dbReference>
<feature type="active site" evidence="1">
    <location>
        <position position="271"/>
    </location>
</feature>
<accession>A0A6S6UEH6</accession>
<organism evidence="4">
    <name type="scientific">uncultured Sulfurovum sp</name>
    <dbReference type="NCBI Taxonomy" id="269237"/>
    <lineage>
        <taxon>Bacteria</taxon>
        <taxon>Pseudomonadati</taxon>
        <taxon>Campylobacterota</taxon>
        <taxon>Epsilonproteobacteria</taxon>
        <taxon>Campylobacterales</taxon>
        <taxon>Sulfurovaceae</taxon>
        <taxon>Sulfurovum</taxon>
        <taxon>environmental samples</taxon>
    </lineage>
</organism>
<dbReference type="EMBL" id="CACVAZ010000205">
    <property type="protein sequence ID" value="CAA6826216.1"/>
    <property type="molecule type" value="Genomic_DNA"/>
</dbReference>
<feature type="domain" description="Fido" evidence="3">
    <location>
        <begin position="178"/>
        <end position="336"/>
    </location>
</feature>
<proteinExistence type="predicted"/>
<evidence type="ECO:0000313" key="4">
    <source>
        <dbReference type="EMBL" id="CAA6826216.1"/>
    </source>
</evidence>
<dbReference type="AlphaFoldDB" id="A0A6S6UEH6"/>
<dbReference type="GO" id="GO:0005524">
    <property type="term" value="F:ATP binding"/>
    <property type="evidence" value="ECO:0007669"/>
    <property type="project" value="UniProtKB-KW"/>
</dbReference>
<keyword evidence="2" id="KW-0067">ATP-binding</keyword>
<name>A0A6S6UEH6_9BACT</name>
<evidence type="ECO:0000259" key="3">
    <source>
        <dbReference type="PROSITE" id="PS51459"/>
    </source>
</evidence>
<dbReference type="InterPro" id="IPR036597">
    <property type="entry name" value="Fido-like_dom_sf"/>
</dbReference>
<dbReference type="Pfam" id="PF02661">
    <property type="entry name" value="Fic"/>
    <property type="match status" value="1"/>
</dbReference>
<dbReference type="SUPFAM" id="SSF140931">
    <property type="entry name" value="Fic-like"/>
    <property type="match status" value="1"/>
</dbReference>
<feature type="binding site" evidence="2">
    <location>
        <begin position="211"/>
        <end position="222"/>
    </location>
    <ligand>
        <name>ATP</name>
        <dbReference type="ChEBI" id="CHEBI:30616"/>
    </ligand>
</feature>
<protein>
    <submittedName>
        <fullName evidence="4">MloA</fullName>
    </submittedName>
</protein>